<feature type="region of interest" description="Disordered" evidence="1">
    <location>
        <begin position="49"/>
        <end position="73"/>
    </location>
</feature>
<proteinExistence type="predicted"/>
<evidence type="ECO:0000256" key="1">
    <source>
        <dbReference type="SAM" id="MobiDB-lite"/>
    </source>
</evidence>
<sequence>MFQTFNILPLLQTKKKKKMQSMLNLPAIHGVPLCLSGVTNSLSLSKEMADHERRRKAMKKQRSSSSMARESVVVHANQEKMVGTLWNFETDSSSSSSTKGEGDNHKNNNRDLDDDVMHNHDDDDDLSHSTSCCYLGSAKVA</sequence>
<organism evidence="2 3">
    <name type="scientific">Arachis hypogaea</name>
    <name type="common">Peanut</name>
    <dbReference type="NCBI Taxonomy" id="3818"/>
    <lineage>
        <taxon>Eukaryota</taxon>
        <taxon>Viridiplantae</taxon>
        <taxon>Streptophyta</taxon>
        <taxon>Embryophyta</taxon>
        <taxon>Tracheophyta</taxon>
        <taxon>Spermatophyta</taxon>
        <taxon>Magnoliopsida</taxon>
        <taxon>eudicotyledons</taxon>
        <taxon>Gunneridae</taxon>
        <taxon>Pentapetalae</taxon>
        <taxon>rosids</taxon>
        <taxon>fabids</taxon>
        <taxon>Fabales</taxon>
        <taxon>Fabaceae</taxon>
        <taxon>Papilionoideae</taxon>
        <taxon>50 kb inversion clade</taxon>
        <taxon>dalbergioids sensu lato</taxon>
        <taxon>Dalbergieae</taxon>
        <taxon>Pterocarpus clade</taxon>
        <taxon>Arachis</taxon>
    </lineage>
</organism>
<feature type="compositionally biased region" description="Basic and acidic residues" evidence="1">
    <location>
        <begin position="100"/>
        <end position="121"/>
    </location>
</feature>
<reference evidence="2 3" key="1">
    <citation type="submission" date="2019-01" db="EMBL/GenBank/DDBJ databases">
        <title>Sequencing of cultivated peanut Arachis hypogaea provides insights into genome evolution and oil improvement.</title>
        <authorList>
            <person name="Chen X."/>
        </authorList>
    </citation>
    <scope>NUCLEOTIDE SEQUENCE [LARGE SCALE GENOMIC DNA]</scope>
    <source>
        <strain evidence="3">cv. Fuhuasheng</strain>
        <tissue evidence="2">Leaves</tissue>
    </source>
</reference>
<gene>
    <name evidence="2" type="ORF">Ahy_B03g068484</name>
</gene>
<dbReference type="Gramene" id="arahy.Tifrunner.gnm2.ann2.Ah13g043100.1">
    <property type="protein sequence ID" value="arahy.Tifrunner.gnm2.ann2.Ah13g043100.1-CDS"/>
    <property type="gene ID" value="arahy.Tifrunner.gnm2.ann2.Ah13g043100"/>
</dbReference>
<feature type="compositionally biased region" description="Basic residues" evidence="1">
    <location>
        <begin position="53"/>
        <end position="62"/>
    </location>
</feature>
<accession>A0A445A9U8</accession>
<name>A0A445A9U8_ARAHY</name>
<comment type="caution">
    <text evidence="2">The sequence shown here is derived from an EMBL/GenBank/DDBJ whole genome shotgun (WGS) entry which is preliminary data.</text>
</comment>
<dbReference type="AlphaFoldDB" id="A0A445A9U8"/>
<keyword evidence="3" id="KW-1185">Reference proteome</keyword>
<feature type="region of interest" description="Disordered" evidence="1">
    <location>
        <begin position="85"/>
        <end position="128"/>
    </location>
</feature>
<dbReference type="Proteomes" id="UP000289738">
    <property type="component" value="Chromosome B03"/>
</dbReference>
<dbReference type="EMBL" id="SDMP01000013">
    <property type="protein sequence ID" value="RYR23227.1"/>
    <property type="molecule type" value="Genomic_DNA"/>
</dbReference>
<dbReference type="OrthoDB" id="1886726at2759"/>
<evidence type="ECO:0000313" key="3">
    <source>
        <dbReference type="Proteomes" id="UP000289738"/>
    </source>
</evidence>
<protein>
    <submittedName>
        <fullName evidence="2">Uncharacterized protein</fullName>
    </submittedName>
</protein>
<evidence type="ECO:0000313" key="2">
    <source>
        <dbReference type="EMBL" id="RYR23227.1"/>
    </source>
</evidence>